<evidence type="ECO:0000256" key="15">
    <source>
        <dbReference type="HAMAP-Rule" id="MF_00103"/>
    </source>
</evidence>
<feature type="active site" description="Proton donor; for beta-elimination activity" evidence="15">
    <location>
        <position position="60"/>
    </location>
</feature>
<dbReference type="SMART" id="SM01232">
    <property type="entry name" value="H2TH"/>
    <property type="match status" value="1"/>
</dbReference>
<dbReference type="EMBL" id="BAAADM010000005">
    <property type="protein sequence ID" value="GAA0429436.1"/>
    <property type="molecule type" value="Genomic_DNA"/>
</dbReference>
<comment type="cofactor">
    <cofactor evidence="15">
        <name>Zn(2+)</name>
        <dbReference type="ChEBI" id="CHEBI:29105"/>
    </cofactor>
    <text evidence="15">Binds 1 zinc ion per subunit.</text>
</comment>
<dbReference type="Proteomes" id="UP001501459">
    <property type="component" value="Unassembled WGS sequence"/>
</dbReference>
<evidence type="ECO:0000256" key="3">
    <source>
        <dbReference type="ARBA" id="ARBA00011245"/>
    </source>
</evidence>
<dbReference type="InterPro" id="IPR012319">
    <property type="entry name" value="FPG_cat"/>
</dbReference>
<keyword evidence="10 15" id="KW-0234">DNA repair</keyword>
<evidence type="ECO:0000256" key="8">
    <source>
        <dbReference type="ARBA" id="ARBA00022833"/>
    </source>
</evidence>
<evidence type="ECO:0000256" key="11">
    <source>
        <dbReference type="ARBA" id="ARBA00023239"/>
    </source>
</evidence>
<evidence type="ECO:0000256" key="6">
    <source>
        <dbReference type="ARBA" id="ARBA00022771"/>
    </source>
</evidence>
<dbReference type="SUPFAM" id="SSF46946">
    <property type="entry name" value="S13-like H2TH domain"/>
    <property type="match status" value="1"/>
</dbReference>
<evidence type="ECO:0000256" key="2">
    <source>
        <dbReference type="ARBA" id="ARBA00009409"/>
    </source>
</evidence>
<dbReference type="Gene3D" id="3.20.190.10">
    <property type="entry name" value="MutM-like, N-terminal"/>
    <property type="match status" value="1"/>
</dbReference>
<evidence type="ECO:0000256" key="12">
    <source>
        <dbReference type="ARBA" id="ARBA00023268"/>
    </source>
</evidence>
<proteinExistence type="inferred from homology"/>
<dbReference type="EC" id="3.2.2.23" evidence="15"/>
<comment type="catalytic activity">
    <reaction evidence="1 15">
        <text>Hydrolysis of DNA containing ring-opened 7-methylguanine residues, releasing 2,6-diamino-4-hydroxy-5-(N-methyl)formamidopyrimidine.</text>
        <dbReference type="EC" id="3.2.2.23"/>
    </reaction>
</comment>
<comment type="similarity">
    <text evidence="2 15">Belongs to the FPG family.</text>
</comment>
<dbReference type="SMART" id="SM00898">
    <property type="entry name" value="Fapy_DNA_glyco"/>
    <property type="match status" value="1"/>
</dbReference>
<reference evidence="18 19" key="1">
    <citation type="journal article" date="2019" name="Int. J. Syst. Evol. Microbiol.">
        <title>The Global Catalogue of Microorganisms (GCM) 10K type strain sequencing project: providing services to taxonomists for standard genome sequencing and annotation.</title>
        <authorList>
            <consortium name="The Broad Institute Genomics Platform"/>
            <consortium name="The Broad Institute Genome Sequencing Center for Infectious Disease"/>
            <person name="Wu L."/>
            <person name="Ma J."/>
        </authorList>
    </citation>
    <scope>NUCLEOTIDE SEQUENCE [LARGE SCALE GENOMIC DNA]</scope>
    <source>
        <strain evidence="18 19">JCM 12149</strain>
    </source>
</reference>
<comment type="caution">
    <text evidence="18">The sequence shown here is derived from an EMBL/GenBank/DDBJ whole genome shotgun (WGS) entry which is preliminary data.</text>
</comment>
<organism evidence="18 19">
    <name type="scientific">Lentibacillus halophilus</name>
    <dbReference type="NCBI Taxonomy" id="295065"/>
    <lineage>
        <taxon>Bacteria</taxon>
        <taxon>Bacillati</taxon>
        <taxon>Bacillota</taxon>
        <taxon>Bacilli</taxon>
        <taxon>Bacillales</taxon>
        <taxon>Bacillaceae</taxon>
        <taxon>Lentibacillus</taxon>
    </lineage>
</organism>
<evidence type="ECO:0000313" key="19">
    <source>
        <dbReference type="Proteomes" id="UP001501459"/>
    </source>
</evidence>
<keyword evidence="9 15" id="KW-0238">DNA-binding</keyword>
<dbReference type="CDD" id="cd08966">
    <property type="entry name" value="EcFpg-like_N"/>
    <property type="match status" value="1"/>
</dbReference>
<evidence type="ECO:0000256" key="4">
    <source>
        <dbReference type="ARBA" id="ARBA00022723"/>
    </source>
</evidence>
<dbReference type="NCBIfam" id="TIGR00577">
    <property type="entry name" value="fpg"/>
    <property type="match status" value="1"/>
</dbReference>
<protein>
    <recommendedName>
        <fullName evidence="15">Formamidopyrimidine-DNA glycosylase</fullName>
        <shortName evidence="15">Fapy-DNA glycosylase</shortName>
        <ecNumber evidence="15">3.2.2.23</ecNumber>
    </recommendedName>
    <alternativeName>
        <fullName evidence="15">DNA-(apurinic or apyrimidinic site) lyase MutM</fullName>
        <shortName evidence="15">AP lyase MutM</shortName>
        <ecNumber evidence="15">4.2.99.18</ecNumber>
    </alternativeName>
</protein>
<keyword evidence="8 15" id="KW-0862">Zinc</keyword>
<feature type="binding site" evidence="15">
    <location>
        <position position="93"/>
    </location>
    <ligand>
        <name>DNA</name>
        <dbReference type="ChEBI" id="CHEBI:16991"/>
    </ligand>
</feature>
<dbReference type="InterPro" id="IPR035937">
    <property type="entry name" value="FPG_N"/>
</dbReference>
<gene>
    <name evidence="15 18" type="primary">mutM</name>
    <name evidence="15" type="synonym">fpg</name>
    <name evidence="18" type="ORF">GCM10008983_02240</name>
</gene>
<evidence type="ECO:0000259" key="17">
    <source>
        <dbReference type="PROSITE" id="PS51068"/>
    </source>
</evidence>
<comment type="function">
    <text evidence="15">Involved in base excision repair of DNA damaged by oxidation or by mutagenic agents. Acts as DNA glycosylase that recognizes and removes damaged bases. Has a preference for oxidized purines, such as 7,8-dihydro-8-oxoguanine (8-oxoG). Has AP (apurinic/apyrimidinic) lyase activity and introduces nicks in the DNA strand. Cleaves the DNA backbone by beta-delta elimination to generate a single-strand break at the site of the removed base with both 3'- and 5'-phosphates.</text>
</comment>
<dbReference type="Pfam" id="PF06827">
    <property type="entry name" value="zf-FPG_IleRS"/>
    <property type="match status" value="1"/>
</dbReference>
<feature type="active site" description="Schiff-base intermediate with DNA" evidence="15">
    <location>
        <position position="2"/>
    </location>
</feature>
<evidence type="ECO:0000256" key="7">
    <source>
        <dbReference type="ARBA" id="ARBA00022801"/>
    </source>
</evidence>
<dbReference type="PROSITE" id="PS51066">
    <property type="entry name" value="ZF_FPG_2"/>
    <property type="match status" value="1"/>
</dbReference>
<feature type="domain" description="FPG-type" evidence="16">
    <location>
        <begin position="240"/>
        <end position="274"/>
    </location>
</feature>
<comment type="caution">
    <text evidence="15">Lacks conserved residue(s) required for the propagation of feature annotation.</text>
</comment>
<evidence type="ECO:0000256" key="14">
    <source>
        <dbReference type="ARBA" id="ARBA00044632"/>
    </source>
</evidence>
<dbReference type="NCBIfam" id="NF002211">
    <property type="entry name" value="PRK01103.1"/>
    <property type="match status" value="1"/>
</dbReference>
<evidence type="ECO:0000259" key="16">
    <source>
        <dbReference type="PROSITE" id="PS51066"/>
    </source>
</evidence>
<comment type="subunit">
    <text evidence="3 15">Monomer.</text>
</comment>
<evidence type="ECO:0000256" key="5">
    <source>
        <dbReference type="ARBA" id="ARBA00022763"/>
    </source>
</evidence>
<dbReference type="Pfam" id="PF01149">
    <property type="entry name" value="Fapy_DNA_glyco"/>
    <property type="match status" value="1"/>
</dbReference>
<sequence length="276" mass="31460">MPELPEVETIKETLKQLCIHKTIADVTVHWSNIVKCPDDTDQFKYQLIGQTIRDITRKGKFLLFQLDDVVLVSHLRMEGKFGVHPAHKPVPKHTHVIFAFNNGEELRYNDVRKFGTMHLFAKGDEWGHKPLNQLGPDPFDATFTPEYLYQRLKKTERVVKTVLLDQTVVAGLGNIYVDETLFKANIHPLHKANKLKKKESKAIWEASIATLREAVDQGGTTIRSYVNSQGDIGMFQQRLFVYGRDGDPCKMCGRAIVKMKIGDRGTHVCVSCQKMK</sequence>
<name>A0ABN0Z2C0_9BACI</name>
<keyword evidence="12 15" id="KW-0511">Multifunctional enzyme</keyword>
<dbReference type="SUPFAM" id="SSF81624">
    <property type="entry name" value="N-terminal domain of MutM-like DNA repair proteins"/>
    <property type="match status" value="1"/>
</dbReference>
<keyword evidence="6 15" id="KW-0863">Zinc-finger</keyword>
<evidence type="ECO:0000256" key="10">
    <source>
        <dbReference type="ARBA" id="ARBA00023204"/>
    </source>
</evidence>
<evidence type="ECO:0000313" key="18">
    <source>
        <dbReference type="EMBL" id="GAA0429436.1"/>
    </source>
</evidence>
<keyword evidence="4 15" id="KW-0479">Metal-binding</keyword>
<keyword evidence="19" id="KW-1185">Reference proteome</keyword>
<dbReference type="PROSITE" id="PS51068">
    <property type="entry name" value="FPG_CAT"/>
    <property type="match status" value="1"/>
</dbReference>
<accession>A0ABN0Z2C0</accession>
<comment type="catalytic activity">
    <reaction evidence="14 15">
        <text>2'-deoxyribonucleotide-(2'-deoxyribose 5'-phosphate)-2'-deoxyribonucleotide-DNA = a 3'-end 2'-deoxyribonucleotide-(2,3-dehydro-2,3-deoxyribose 5'-phosphate)-DNA + a 5'-end 5'-phospho-2'-deoxyribonucleoside-DNA + H(+)</text>
        <dbReference type="Rhea" id="RHEA:66592"/>
        <dbReference type="Rhea" id="RHEA-COMP:13180"/>
        <dbReference type="Rhea" id="RHEA-COMP:16897"/>
        <dbReference type="Rhea" id="RHEA-COMP:17067"/>
        <dbReference type="ChEBI" id="CHEBI:15378"/>
        <dbReference type="ChEBI" id="CHEBI:136412"/>
        <dbReference type="ChEBI" id="CHEBI:157695"/>
        <dbReference type="ChEBI" id="CHEBI:167181"/>
        <dbReference type="EC" id="4.2.99.18"/>
    </reaction>
</comment>
<feature type="active site" description="Proton donor; for delta-elimination activity" evidence="15">
    <location>
        <position position="264"/>
    </location>
</feature>
<keyword evidence="13 15" id="KW-0326">Glycosidase</keyword>
<evidence type="ECO:0000256" key="13">
    <source>
        <dbReference type="ARBA" id="ARBA00023295"/>
    </source>
</evidence>
<evidence type="ECO:0000256" key="9">
    <source>
        <dbReference type="ARBA" id="ARBA00023125"/>
    </source>
</evidence>
<dbReference type="InterPro" id="IPR010979">
    <property type="entry name" value="Ribosomal_uS13-like_H2TH"/>
</dbReference>
<evidence type="ECO:0000256" key="1">
    <source>
        <dbReference type="ARBA" id="ARBA00001668"/>
    </source>
</evidence>
<dbReference type="RefSeq" id="WP_343750607.1">
    <property type="nucleotide sequence ID" value="NZ_BAAADM010000005.1"/>
</dbReference>
<dbReference type="InterPro" id="IPR015886">
    <property type="entry name" value="H2TH_FPG"/>
</dbReference>
<feature type="domain" description="Formamidopyrimidine-DNA glycosylase catalytic" evidence="17">
    <location>
        <begin position="2"/>
        <end position="115"/>
    </location>
</feature>
<dbReference type="InterPro" id="IPR000214">
    <property type="entry name" value="Znf_DNA_glyclase/AP_lyase"/>
</dbReference>
<keyword evidence="11 15" id="KW-0456">Lyase</keyword>
<dbReference type="PANTHER" id="PTHR22993:SF9">
    <property type="entry name" value="FORMAMIDOPYRIMIDINE-DNA GLYCOSYLASE"/>
    <property type="match status" value="1"/>
</dbReference>
<dbReference type="Pfam" id="PF06831">
    <property type="entry name" value="H2TH"/>
    <property type="match status" value="1"/>
</dbReference>
<dbReference type="HAMAP" id="MF_00103">
    <property type="entry name" value="Fapy_DNA_glycosyl"/>
    <property type="match status" value="1"/>
</dbReference>
<feature type="active site" description="Proton donor" evidence="15">
    <location>
        <position position="3"/>
    </location>
</feature>
<keyword evidence="5 15" id="KW-0227">DNA damage</keyword>
<dbReference type="EC" id="4.2.99.18" evidence="15"/>
<dbReference type="PANTHER" id="PTHR22993">
    <property type="entry name" value="FORMAMIDOPYRIMIDINE-DNA GLYCOSYLASE"/>
    <property type="match status" value="1"/>
</dbReference>
<dbReference type="SUPFAM" id="SSF57716">
    <property type="entry name" value="Glucocorticoid receptor-like (DNA-binding domain)"/>
    <property type="match status" value="1"/>
</dbReference>
<feature type="binding site" evidence="15">
    <location>
        <position position="112"/>
    </location>
    <ligand>
        <name>DNA</name>
        <dbReference type="ChEBI" id="CHEBI:16991"/>
    </ligand>
</feature>
<keyword evidence="7 15" id="KW-0378">Hydrolase</keyword>
<dbReference type="Gene3D" id="1.10.8.50">
    <property type="match status" value="1"/>
</dbReference>
<dbReference type="InterPro" id="IPR020629">
    <property type="entry name" value="FPG_Glyclase"/>
</dbReference>
<dbReference type="InterPro" id="IPR010663">
    <property type="entry name" value="Znf_FPG/IleRS"/>
</dbReference>